<evidence type="ECO:0000313" key="5">
    <source>
        <dbReference type="EMBL" id="KKM22867.1"/>
    </source>
</evidence>
<organism evidence="5">
    <name type="scientific">marine sediment metagenome</name>
    <dbReference type="NCBI Taxonomy" id="412755"/>
    <lineage>
        <taxon>unclassified sequences</taxon>
        <taxon>metagenomes</taxon>
        <taxon>ecological metagenomes</taxon>
    </lineage>
</organism>
<dbReference type="EMBL" id="LAZR01013244">
    <property type="protein sequence ID" value="KKM22867.1"/>
    <property type="molecule type" value="Genomic_DNA"/>
</dbReference>
<dbReference type="InterPro" id="IPR027417">
    <property type="entry name" value="P-loop_NTPase"/>
</dbReference>
<feature type="domain" description="ABC transporter" evidence="4">
    <location>
        <begin position="4"/>
        <end position="100"/>
    </location>
</feature>
<accession>A0A0F9I5Q8</accession>
<dbReference type="GO" id="GO:0016887">
    <property type="term" value="F:ATP hydrolysis activity"/>
    <property type="evidence" value="ECO:0007669"/>
    <property type="project" value="InterPro"/>
</dbReference>
<dbReference type="GO" id="GO:0005524">
    <property type="term" value="F:ATP binding"/>
    <property type="evidence" value="ECO:0007669"/>
    <property type="project" value="UniProtKB-KW"/>
</dbReference>
<comment type="caution">
    <text evidence="5">The sequence shown here is derived from an EMBL/GenBank/DDBJ whole genome shotgun (WGS) entry which is preliminary data.</text>
</comment>
<feature type="non-terminal residue" evidence="5">
    <location>
        <position position="1"/>
    </location>
</feature>
<dbReference type="Gene3D" id="3.40.50.300">
    <property type="entry name" value="P-loop containing nucleotide triphosphate hydrolases"/>
    <property type="match status" value="1"/>
</dbReference>
<dbReference type="CDD" id="cd03230">
    <property type="entry name" value="ABC_DR_subfamily_A"/>
    <property type="match status" value="1"/>
</dbReference>
<dbReference type="PANTHER" id="PTHR42939">
    <property type="entry name" value="ABC TRANSPORTER ATP-BINDING PROTEIN ALBC-RELATED"/>
    <property type="match status" value="1"/>
</dbReference>
<dbReference type="InterPro" id="IPR003439">
    <property type="entry name" value="ABC_transporter-like_ATP-bd"/>
</dbReference>
<proteinExistence type="predicted"/>
<dbReference type="Pfam" id="PF00005">
    <property type="entry name" value="ABC_tran"/>
    <property type="match status" value="1"/>
</dbReference>
<keyword evidence="3" id="KW-0067">ATP-binding</keyword>
<evidence type="ECO:0000256" key="1">
    <source>
        <dbReference type="ARBA" id="ARBA00022448"/>
    </source>
</evidence>
<evidence type="ECO:0000256" key="3">
    <source>
        <dbReference type="ARBA" id="ARBA00022840"/>
    </source>
</evidence>
<dbReference type="InterPro" id="IPR051782">
    <property type="entry name" value="ABC_Transporter_VariousFunc"/>
</dbReference>
<dbReference type="PANTHER" id="PTHR42939:SF1">
    <property type="entry name" value="ABC TRANSPORTER ATP-BINDING PROTEIN ALBC-RELATED"/>
    <property type="match status" value="1"/>
</dbReference>
<protein>
    <recommendedName>
        <fullName evidence="4">ABC transporter domain-containing protein</fullName>
    </recommendedName>
</protein>
<dbReference type="AlphaFoldDB" id="A0A0F9I5Q8"/>
<keyword evidence="2" id="KW-0547">Nucleotide-binding</keyword>
<evidence type="ECO:0000259" key="4">
    <source>
        <dbReference type="Pfam" id="PF00005"/>
    </source>
</evidence>
<name>A0A0F9I5Q8_9ZZZZ</name>
<reference evidence="5" key="1">
    <citation type="journal article" date="2015" name="Nature">
        <title>Complex archaea that bridge the gap between prokaryotes and eukaryotes.</title>
        <authorList>
            <person name="Spang A."/>
            <person name="Saw J.H."/>
            <person name="Jorgensen S.L."/>
            <person name="Zaremba-Niedzwiedzka K."/>
            <person name="Martijn J."/>
            <person name="Lind A.E."/>
            <person name="van Eijk R."/>
            <person name="Schleper C."/>
            <person name="Guy L."/>
            <person name="Ettema T.J."/>
        </authorList>
    </citation>
    <scope>NUCLEOTIDE SEQUENCE</scope>
</reference>
<dbReference type="SUPFAM" id="SSF52540">
    <property type="entry name" value="P-loop containing nucleoside triphosphate hydrolases"/>
    <property type="match status" value="1"/>
</dbReference>
<keyword evidence="1" id="KW-0813">Transport</keyword>
<evidence type="ECO:0000256" key="2">
    <source>
        <dbReference type="ARBA" id="ARBA00022741"/>
    </source>
</evidence>
<sequence>PTDGEAEIIGSPVGSIESKHKIGYLPSDFELYNYYTIKEYLDYIEKLRGHAELKEDLIELFDVDIYRKTSELSRGNKQKVAIVQALMHDPDILIADEPTTGLDPVMQDIFNKYLKNYIKRGGTAFISSHILRDIQEICDSVTIIKSGHIFSSGTVSELLENLPKKAILSLNAIENAGKVLATLNLKSSEVIRDKLVIYYDQTHKEIMKIIIDNPNVVDFSFPDPSLEEYFLPIFRS</sequence>
<gene>
    <name evidence="5" type="ORF">LCGC14_1620990</name>
</gene>